<accession>A0AAN6T0Y7</accession>
<feature type="region of interest" description="Disordered" evidence="1">
    <location>
        <begin position="16"/>
        <end position="132"/>
    </location>
</feature>
<evidence type="ECO:0000313" key="2">
    <source>
        <dbReference type="EMBL" id="KAK4100256.1"/>
    </source>
</evidence>
<proteinExistence type="predicted"/>
<organism evidence="2 3">
    <name type="scientific">Parathielavia hyrcaniae</name>
    <dbReference type="NCBI Taxonomy" id="113614"/>
    <lineage>
        <taxon>Eukaryota</taxon>
        <taxon>Fungi</taxon>
        <taxon>Dikarya</taxon>
        <taxon>Ascomycota</taxon>
        <taxon>Pezizomycotina</taxon>
        <taxon>Sordariomycetes</taxon>
        <taxon>Sordariomycetidae</taxon>
        <taxon>Sordariales</taxon>
        <taxon>Chaetomiaceae</taxon>
        <taxon>Parathielavia</taxon>
    </lineage>
</organism>
<sequence>MNNNIYTVSIVCDPRVRGPTTNPTAYQDTKYGFAPSKKRSNTKVSQSTHTAHISLIHVANRQQYPPPHTSDSQHRSGHQSFVEKAYEEVPPAHSPACARPPAPPSDRSGKGGTTQSIDKTQPPTTEPDTPFR</sequence>
<gene>
    <name evidence="2" type="ORF">N658DRAFT_105399</name>
</gene>
<feature type="compositionally biased region" description="Polar residues" evidence="1">
    <location>
        <begin position="42"/>
        <end position="51"/>
    </location>
</feature>
<comment type="caution">
    <text evidence="2">The sequence shown here is derived from an EMBL/GenBank/DDBJ whole genome shotgun (WGS) entry which is preliminary data.</text>
</comment>
<dbReference type="EMBL" id="MU863642">
    <property type="protein sequence ID" value="KAK4100256.1"/>
    <property type="molecule type" value="Genomic_DNA"/>
</dbReference>
<reference evidence="2" key="1">
    <citation type="journal article" date="2023" name="Mol. Phylogenet. Evol.">
        <title>Genome-scale phylogeny and comparative genomics of the fungal order Sordariales.</title>
        <authorList>
            <person name="Hensen N."/>
            <person name="Bonometti L."/>
            <person name="Westerberg I."/>
            <person name="Brannstrom I.O."/>
            <person name="Guillou S."/>
            <person name="Cros-Aarteil S."/>
            <person name="Calhoun S."/>
            <person name="Haridas S."/>
            <person name="Kuo A."/>
            <person name="Mondo S."/>
            <person name="Pangilinan J."/>
            <person name="Riley R."/>
            <person name="LaButti K."/>
            <person name="Andreopoulos B."/>
            <person name="Lipzen A."/>
            <person name="Chen C."/>
            <person name="Yan M."/>
            <person name="Daum C."/>
            <person name="Ng V."/>
            <person name="Clum A."/>
            <person name="Steindorff A."/>
            <person name="Ohm R.A."/>
            <person name="Martin F."/>
            <person name="Silar P."/>
            <person name="Natvig D.O."/>
            <person name="Lalanne C."/>
            <person name="Gautier V."/>
            <person name="Ament-Velasquez S.L."/>
            <person name="Kruys A."/>
            <person name="Hutchinson M.I."/>
            <person name="Powell A.J."/>
            <person name="Barry K."/>
            <person name="Miller A.N."/>
            <person name="Grigoriev I.V."/>
            <person name="Debuchy R."/>
            <person name="Gladieux P."/>
            <person name="Hiltunen Thoren M."/>
            <person name="Johannesson H."/>
        </authorList>
    </citation>
    <scope>NUCLEOTIDE SEQUENCE</scope>
    <source>
        <strain evidence="2">CBS 757.83</strain>
    </source>
</reference>
<feature type="compositionally biased region" description="Polar residues" evidence="1">
    <location>
        <begin position="113"/>
        <end position="132"/>
    </location>
</feature>
<protein>
    <submittedName>
        <fullName evidence="2">Uncharacterized protein</fullName>
    </submittedName>
</protein>
<evidence type="ECO:0000256" key="1">
    <source>
        <dbReference type="SAM" id="MobiDB-lite"/>
    </source>
</evidence>
<keyword evidence="3" id="KW-1185">Reference proteome</keyword>
<dbReference type="AlphaFoldDB" id="A0AAN6T0Y7"/>
<evidence type="ECO:0000313" key="3">
    <source>
        <dbReference type="Proteomes" id="UP001305647"/>
    </source>
</evidence>
<dbReference type="Proteomes" id="UP001305647">
    <property type="component" value="Unassembled WGS sequence"/>
</dbReference>
<name>A0AAN6T0Y7_9PEZI</name>
<reference evidence="2" key="2">
    <citation type="submission" date="2023-05" db="EMBL/GenBank/DDBJ databases">
        <authorList>
            <consortium name="Lawrence Berkeley National Laboratory"/>
            <person name="Steindorff A."/>
            <person name="Hensen N."/>
            <person name="Bonometti L."/>
            <person name="Westerberg I."/>
            <person name="Brannstrom I.O."/>
            <person name="Guillou S."/>
            <person name="Cros-Aarteil S."/>
            <person name="Calhoun S."/>
            <person name="Haridas S."/>
            <person name="Kuo A."/>
            <person name="Mondo S."/>
            <person name="Pangilinan J."/>
            <person name="Riley R."/>
            <person name="Labutti K."/>
            <person name="Andreopoulos B."/>
            <person name="Lipzen A."/>
            <person name="Chen C."/>
            <person name="Yanf M."/>
            <person name="Daum C."/>
            <person name="Ng V."/>
            <person name="Clum A."/>
            <person name="Ohm R."/>
            <person name="Martin F."/>
            <person name="Silar P."/>
            <person name="Natvig D."/>
            <person name="Lalanne C."/>
            <person name="Gautier V."/>
            <person name="Ament-Velasquez S.L."/>
            <person name="Kruys A."/>
            <person name="Hutchinson M.I."/>
            <person name="Powell A.J."/>
            <person name="Barry K."/>
            <person name="Miller A.N."/>
            <person name="Grigoriev I.V."/>
            <person name="Debuchy R."/>
            <person name="Gladieux P."/>
            <person name="Thoren M.H."/>
            <person name="Johannesson H."/>
        </authorList>
    </citation>
    <scope>NUCLEOTIDE SEQUENCE</scope>
    <source>
        <strain evidence="2">CBS 757.83</strain>
    </source>
</reference>